<dbReference type="PANTHER" id="PTHR13170">
    <property type="entry name" value="O-GLCNACASE"/>
    <property type="match status" value="1"/>
</dbReference>
<dbReference type="InterPro" id="IPR017853">
    <property type="entry name" value="GH"/>
</dbReference>
<sequence length="652" mass="69759">MVLMIISGTSPSSSRARSLIILPLLLGLVLGLLVSSSASTAAAAPVPPPLPPVPQSVQWAGPAVDLTGTVEIVKVGGKAGDDVVKAATAIVTEAGGTVVPRRGKARIVVGTNDGNASRYRPASLVIPTQAEGYALTTSSAGLPSVVALGSDAAGAFHATTTLRQITVGGKVTGATIKDWPTMRVRGVVEGFYGIPWSHRARLDTLAYMGTQRMNTYVYAPKDDPYLRARWRERYPGSDLPRMKQLSQAARAAHVNLVVTLSPGEDICYSSPEDYAAATGVLEQLRAIGITSFYIAFDDISGDFTCDSDRARFTATGDKAALAQAQAHFLNRLQREYVRPKSLADLWMAPTQYTGMDRTDYKTTLGKNLDPAISVQWTGRAIVTDSITTAQAAQAAAAYGTSRLVIWDNFPTNDGENQSRLFLGAMPARSTDLATAITGITTNPMIQPYASRLAVAEYASYAWNPTGHNPQVTRSSAMAQIVGAASGPAWETMQAFIDVHEQWEFTGWRASRTWNDVYAFIWSLDGDDDAAVQAKATALRARLQLLKNAPSTLASVTVRGFYTDTKPWIDATSNWASADLAAVDLILALRRADTAAAQKAQRSMESMVSRAATKRVSTLDGNGRPQASAITPTLGDTGMGELVDHARQAWNDR</sequence>
<dbReference type="OrthoDB" id="9760892at2"/>
<evidence type="ECO:0000256" key="4">
    <source>
        <dbReference type="SAM" id="MobiDB-lite"/>
    </source>
</evidence>
<dbReference type="InterPro" id="IPR011496">
    <property type="entry name" value="O-GlcNAcase_cat"/>
</dbReference>
<dbReference type="Pfam" id="PF02838">
    <property type="entry name" value="Glyco_hydro_20b"/>
    <property type="match status" value="1"/>
</dbReference>
<evidence type="ECO:0000256" key="3">
    <source>
        <dbReference type="PROSITE-ProRule" id="PRU01353"/>
    </source>
</evidence>
<dbReference type="SUPFAM" id="SSF51445">
    <property type="entry name" value="(Trans)glycosidases"/>
    <property type="match status" value="1"/>
</dbReference>
<keyword evidence="2 3" id="KW-0326">Glycosidase</keyword>
<dbReference type="InterPro" id="IPR015882">
    <property type="entry name" value="HEX_bac_N"/>
</dbReference>
<name>A0A1Q8VDP4_9ACTO</name>
<organism evidence="6 7">
    <name type="scientific">Actinomyces oris</name>
    <dbReference type="NCBI Taxonomy" id="544580"/>
    <lineage>
        <taxon>Bacteria</taxon>
        <taxon>Bacillati</taxon>
        <taxon>Actinomycetota</taxon>
        <taxon>Actinomycetes</taxon>
        <taxon>Actinomycetales</taxon>
        <taxon>Actinomycetaceae</taxon>
        <taxon>Actinomyces</taxon>
    </lineage>
</organism>
<gene>
    <name evidence="6" type="ORF">BKH31_07750</name>
</gene>
<evidence type="ECO:0000313" key="7">
    <source>
        <dbReference type="Proteomes" id="UP000186471"/>
    </source>
</evidence>
<comment type="similarity">
    <text evidence="3">Belongs to the glycosyl hydrolase 84 family.</text>
</comment>
<dbReference type="GO" id="GO:1901135">
    <property type="term" value="P:carbohydrate derivative metabolic process"/>
    <property type="evidence" value="ECO:0007669"/>
    <property type="project" value="UniProtKB-ARBA"/>
</dbReference>
<dbReference type="Gene3D" id="3.30.379.10">
    <property type="entry name" value="Chitobiase/beta-hexosaminidase domain 2-like"/>
    <property type="match status" value="1"/>
</dbReference>
<dbReference type="Gene3D" id="1.20.58.460">
    <property type="entry name" value="Hyaluronidase post-catalytic domain-like"/>
    <property type="match status" value="1"/>
</dbReference>
<dbReference type="AlphaFoldDB" id="A0A1Q8VDP4"/>
<proteinExistence type="inferred from homology"/>
<dbReference type="SUPFAM" id="SSF55545">
    <property type="entry name" value="beta-N-acetylhexosaminidase-like domain"/>
    <property type="match status" value="1"/>
</dbReference>
<evidence type="ECO:0000313" key="6">
    <source>
        <dbReference type="EMBL" id="OLO46195.1"/>
    </source>
</evidence>
<dbReference type="InterPro" id="IPR029018">
    <property type="entry name" value="Hex-like_dom2"/>
</dbReference>
<keyword evidence="1 3" id="KW-0378">Hydrolase</keyword>
<accession>A0A1Q8VDP4</accession>
<dbReference type="PANTHER" id="PTHR13170:SF16">
    <property type="entry name" value="PROTEIN O-GLCNACASE"/>
    <property type="match status" value="1"/>
</dbReference>
<dbReference type="InterPro" id="IPR051822">
    <property type="entry name" value="Glycosyl_Hydrolase_84"/>
</dbReference>
<feature type="domain" description="GH84" evidence="5">
    <location>
        <begin position="183"/>
        <end position="465"/>
    </location>
</feature>
<dbReference type="Pfam" id="PF07555">
    <property type="entry name" value="NAGidase"/>
    <property type="match status" value="1"/>
</dbReference>
<dbReference type="Gene3D" id="3.20.20.80">
    <property type="entry name" value="Glycosidases"/>
    <property type="match status" value="1"/>
</dbReference>
<feature type="region of interest" description="Disordered" evidence="4">
    <location>
        <begin position="614"/>
        <end position="638"/>
    </location>
</feature>
<reference evidence="6 7" key="1">
    <citation type="submission" date="2016-12" db="EMBL/GenBank/DDBJ databases">
        <title>Genomic comparison of strains in the 'Actinomyces naeslundii' group.</title>
        <authorList>
            <person name="Mughal S.R."/>
            <person name="Do T."/>
            <person name="Gilbert S.C."/>
            <person name="Witherden E.A."/>
            <person name="Didelot X."/>
            <person name="Beighton D."/>
        </authorList>
    </citation>
    <scope>NUCLEOTIDE SEQUENCE [LARGE SCALE GENOMIC DNA]</scope>
    <source>
        <strain evidence="6 7">R21091</strain>
    </source>
</reference>
<dbReference type="EMBL" id="MSKK01000031">
    <property type="protein sequence ID" value="OLO46195.1"/>
    <property type="molecule type" value="Genomic_DNA"/>
</dbReference>
<evidence type="ECO:0000256" key="2">
    <source>
        <dbReference type="ARBA" id="ARBA00023295"/>
    </source>
</evidence>
<evidence type="ECO:0000259" key="5">
    <source>
        <dbReference type="PROSITE" id="PS52009"/>
    </source>
</evidence>
<feature type="active site" description="Proton donor" evidence="3">
    <location>
        <position position="298"/>
    </location>
</feature>
<comment type="caution">
    <text evidence="6">The sequence shown here is derived from an EMBL/GenBank/DDBJ whole genome shotgun (WGS) entry which is preliminary data.</text>
</comment>
<protein>
    <recommendedName>
        <fullName evidence="5">GH84 domain-containing protein</fullName>
    </recommendedName>
</protein>
<dbReference type="GO" id="GO:0005975">
    <property type="term" value="P:carbohydrate metabolic process"/>
    <property type="evidence" value="ECO:0007669"/>
    <property type="project" value="UniProtKB-ARBA"/>
</dbReference>
<dbReference type="Proteomes" id="UP000186471">
    <property type="component" value="Unassembled WGS sequence"/>
</dbReference>
<dbReference type="PROSITE" id="PS52009">
    <property type="entry name" value="GH84"/>
    <property type="match status" value="1"/>
</dbReference>
<dbReference type="Pfam" id="PF21774">
    <property type="entry name" value="NagJ_C"/>
    <property type="match status" value="1"/>
</dbReference>
<dbReference type="GO" id="GO:0015929">
    <property type="term" value="F:hexosaminidase activity"/>
    <property type="evidence" value="ECO:0007669"/>
    <property type="project" value="UniProtKB-ARBA"/>
</dbReference>
<dbReference type="InterPro" id="IPR049019">
    <property type="entry name" value="NagJ-like_helical"/>
</dbReference>
<evidence type="ECO:0000256" key="1">
    <source>
        <dbReference type="ARBA" id="ARBA00022801"/>
    </source>
</evidence>